<gene>
    <name evidence="1" type="ORF">Pan97_29000</name>
</gene>
<sequence length="155" mass="17419">MIDWDGFLARLKSHPSHGHRILPPCSPSTKSAIEQQLGPLPEDISQMVDRFSGAELFVDFATIFRLTDDPPLPPLEWAVEWCIDAMTTKWRVAGTGREQDWALAMTNYGGLILLDSQGLVKEWDTGQATWLNKDISLQDWLDGIMTEGESLMEDS</sequence>
<organism evidence="1 2">
    <name type="scientific">Bremerella volcania</name>
    <dbReference type="NCBI Taxonomy" id="2527984"/>
    <lineage>
        <taxon>Bacteria</taxon>
        <taxon>Pseudomonadati</taxon>
        <taxon>Planctomycetota</taxon>
        <taxon>Planctomycetia</taxon>
        <taxon>Pirellulales</taxon>
        <taxon>Pirellulaceae</taxon>
        <taxon>Bremerella</taxon>
    </lineage>
</organism>
<evidence type="ECO:0008006" key="3">
    <source>
        <dbReference type="Google" id="ProtNLM"/>
    </source>
</evidence>
<name>A0A518C9F9_9BACT</name>
<accession>A0A518C9F9</accession>
<dbReference type="Proteomes" id="UP000318626">
    <property type="component" value="Chromosome"/>
</dbReference>
<proteinExistence type="predicted"/>
<dbReference type="AlphaFoldDB" id="A0A518C9F9"/>
<reference evidence="2" key="1">
    <citation type="submission" date="2019-02" db="EMBL/GenBank/DDBJ databases">
        <title>Deep-cultivation of Planctomycetes and their phenomic and genomic characterization uncovers novel biology.</title>
        <authorList>
            <person name="Wiegand S."/>
            <person name="Jogler M."/>
            <person name="Boedeker C."/>
            <person name="Pinto D."/>
            <person name="Vollmers J."/>
            <person name="Rivas-Marin E."/>
            <person name="Kohn T."/>
            <person name="Peeters S.H."/>
            <person name="Heuer A."/>
            <person name="Rast P."/>
            <person name="Oberbeckmann S."/>
            <person name="Bunk B."/>
            <person name="Jeske O."/>
            <person name="Meyerdierks A."/>
            <person name="Storesund J.E."/>
            <person name="Kallscheuer N."/>
            <person name="Luecker S."/>
            <person name="Lage O.M."/>
            <person name="Pohl T."/>
            <person name="Merkel B.J."/>
            <person name="Hornburger P."/>
            <person name="Mueller R.-W."/>
            <person name="Bruemmer F."/>
            <person name="Labrenz M."/>
            <person name="Spormann A.M."/>
            <person name="Op den Camp H."/>
            <person name="Overmann J."/>
            <person name="Amann R."/>
            <person name="Jetten M.S.M."/>
            <person name="Mascher T."/>
            <person name="Medema M.H."/>
            <person name="Devos D.P."/>
            <person name="Kaster A.-K."/>
            <person name="Ovreas L."/>
            <person name="Rohde M."/>
            <person name="Galperin M.Y."/>
            <person name="Jogler C."/>
        </authorList>
    </citation>
    <scope>NUCLEOTIDE SEQUENCE [LARGE SCALE GENOMIC DNA]</scope>
    <source>
        <strain evidence="2">Pan97</strain>
    </source>
</reference>
<dbReference type="EMBL" id="CP036289">
    <property type="protein sequence ID" value="QDU75858.1"/>
    <property type="molecule type" value="Genomic_DNA"/>
</dbReference>
<evidence type="ECO:0000313" key="2">
    <source>
        <dbReference type="Proteomes" id="UP000318626"/>
    </source>
</evidence>
<dbReference type="KEGG" id="bvo:Pan97_29000"/>
<protein>
    <recommendedName>
        <fullName evidence="3">Knr4/Smi1-like domain-containing protein</fullName>
    </recommendedName>
</protein>
<evidence type="ECO:0000313" key="1">
    <source>
        <dbReference type="EMBL" id="QDU75858.1"/>
    </source>
</evidence>
<keyword evidence="2" id="KW-1185">Reference proteome</keyword>